<reference evidence="1 2" key="2">
    <citation type="submission" date="2007-05" db="EMBL/GenBank/DDBJ databases">
        <title>Draft genome sequence of Bifidobacterium adolescentis (L2-32).</title>
        <authorList>
            <person name="Sudarsanam P."/>
            <person name="Ley R."/>
            <person name="Guruge J."/>
            <person name="Turnbaugh P.J."/>
            <person name="Mahowald M."/>
            <person name="Liep D."/>
            <person name="Gordon J."/>
        </authorList>
    </citation>
    <scope>NUCLEOTIDE SEQUENCE [LARGE SCALE GENOMIC DNA]</scope>
    <source>
        <strain evidence="1 2">L2-32</strain>
    </source>
</reference>
<reference evidence="1 2" key="1">
    <citation type="submission" date="2007-04" db="EMBL/GenBank/DDBJ databases">
        <authorList>
            <person name="Fulton L."/>
            <person name="Clifton S."/>
            <person name="Fulton B."/>
            <person name="Xu J."/>
            <person name="Minx P."/>
            <person name="Pepin K.H."/>
            <person name="Johnson M."/>
            <person name="Thiruvilangam P."/>
            <person name="Bhonagiri V."/>
            <person name="Nash W.E."/>
            <person name="Mardis E.R."/>
            <person name="Wilson R.K."/>
        </authorList>
    </citation>
    <scope>NUCLEOTIDE SEQUENCE [LARGE SCALE GENOMIC DNA]</scope>
    <source>
        <strain evidence="1 2">L2-32</strain>
    </source>
</reference>
<sequence length="53" mass="5716">MRLRYFGAGHQQFLDLAEAAHHQAAVVVELGAHAQATSTPSLMMSTRLVARPA</sequence>
<accession>A7A6E1</accession>
<dbReference type="AlphaFoldDB" id="A7A6E1"/>
<comment type="caution">
    <text evidence="1">The sequence shown here is derived from an EMBL/GenBank/DDBJ whole genome shotgun (WGS) entry which is preliminary data.</text>
</comment>
<dbReference type="EMBL" id="AAXD02000029">
    <property type="protein sequence ID" value="EDN82831.1"/>
    <property type="molecule type" value="Genomic_DNA"/>
</dbReference>
<name>A7A6E1_BIFAD</name>
<dbReference type="HOGENOM" id="CLU_3091674_0_0_11"/>
<feature type="non-terminal residue" evidence="1">
    <location>
        <position position="53"/>
    </location>
</feature>
<evidence type="ECO:0000313" key="2">
    <source>
        <dbReference type="Proteomes" id="UP000003773"/>
    </source>
</evidence>
<dbReference type="Proteomes" id="UP000003773">
    <property type="component" value="Unassembled WGS sequence"/>
</dbReference>
<protein>
    <submittedName>
        <fullName evidence="1">Uncharacterized protein</fullName>
    </submittedName>
</protein>
<evidence type="ECO:0000313" key="1">
    <source>
        <dbReference type="EMBL" id="EDN82831.1"/>
    </source>
</evidence>
<organism evidence="1 2">
    <name type="scientific">Bifidobacterium adolescentis L2-32</name>
    <dbReference type="NCBI Taxonomy" id="411481"/>
    <lineage>
        <taxon>Bacteria</taxon>
        <taxon>Bacillati</taxon>
        <taxon>Actinomycetota</taxon>
        <taxon>Actinomycetes</taxon>
        <taxon>Bifidobacteriales</taxon>
        <taxon>Bifidobacteriaceae</taxon>
        <taxon>Bifidobacterium</taxon>
    </lineage>
</organism>
<proteinExistence type="predicted"/>
<gene>
    <name evidence="1" type="ORF">BIFADO_01421</name>
</gene>